<feature type="compositionally biased region" description="Basic and acidic residues" evidence="1">
    <location>
        <begin position="124"/>
        <end position="146"/>
    </location>
</feature>
<dbReference type="Proteomes" id="UP000235371">
    <property type="component" value="Unassembled WGS sequence"/>
</dbReference>
<protein>
    <submittedName>
        <fullName evidence="2">Uncharacterized protein</fullName>
    </submittedName>
</protein>
<name>A0A2J6T7D4_9HELO</name>
<evidence type="ECO:0000313" key="2">
    <source>
        <dbReference type="EMBL" id="PMD58924.1"/>
    </source>
</evidence>
<evidence type="ECO:0000256" key="1">
    <source>
        <dbReference type="SAM" id="MobiDB-lite"/>
    </source>
</evidence>
<gene>
    <name evidence="2" type="ORF">K444DRAFT_418764</name>
</gene>
<sequence>MTASFPTLGLTALMQSTAPRTPETVHNLVQDRSTLQMPWWLPLFSASVIHSIILKNWGPPTPRTYAPWYAAINSHMHGRQSSQAPDCKTSILDPLHDTTPRAGRRMKHNLASSSIMKNWEVANRQERINDTKDRTAVIREETREQTPHIPPPNLPQRSDAHAD</sequence>
<dbReference type="AlphaFoldDB" id="A0A2J6T7D4"/>
<reference evidence="2 3" key="1">
    <citation type="submission" date="2016-04" db="EMBL/GenBank/DDBJ databases">
        <title>A degradative enzymes factory behind the ericoid mycorrhizal symbiosis.</title>
        <authorList>
            <consortium name="DOE Joint Genome Institute"/>
            <person name="Martino E."/>
            <person name="Morin E."/>
            <person name="Grelet G."/>
            <person name="Kuo A."/>
            <person name="Kohler A."/>
            <person name="Daghino S."/>
            <person name="Barry K."/>
            <person name="Choi C."/>
            <person name="Cichocki N."/>
            <person name="Clum A."/>
            <person name="Copeland A."/>
            <person name="Hainaut M."/>
            <person name="Haridas S."/>
            <person name="Labutti K."/>
            <person name="Lindquist E."/>
            <person name="Lipzen A."/>
            <person name="Khouja H.-R."/>
            <person name="Murat C."/>
            <person name="Ohm R."/>
            <person name="Olson A."/>
            <person name="Spatafora J."/>
            <person name="Veneault-Fourrey C."/>
            <person name="Henrissat B."/>
            <person name="Grigoriev I."/>
            <person name="Martin F."/>
            <person name="Perotto S."/>
        </authorList>
    </citation>
    <scope>NUCLEOTIDE SEQUENCE [LARGE SCALE GENOMIC DNA]</scope>
    <source>
        <strain evidence="2 3">E</strain>
    </source>
</reference>
<keyword evidence="3" id="KW-1185">Reference proteome</keyword>
<feature type="region of interest" description="Disordered" evidence="1">
    <location>
        <begin position="124"/>
        <end position="163"/>
    </location>
</feature>
<dbReference type="EMBL" id="KZ613817">
    <property type="protein sequence ID" value="PMD58924.1"/>
    <property type="molecule type" value="Genomic_DNA"/>
</dbReference>
<accession>A0A2J6T7D4</accession>
<dbReference type="RefSeq" id="XP_024735828.1">
    <property type="nucleotide sequence ID" value="XM_024872689.1"/>
</dbReference>
<dbReference type="InParanoid" id="A0A2J6T7D4"/>
<evidence type="ECO:0000313" key="3">
    <source>
        <dbReference type="Proteomes" id="UP000235371"/>
    </source>
</evidence>
<proteinExistence type="predicted"/>
<dbReference type="GeneID" id="36580769"/>
<organism evidence="2 3">
    <name type="scientific">Hyaloscypha bicolor E</name>
    <dbReference type="NCBI Taxonomy" id="1095630"/>
    <lineage>
        <taxon>Eukaryota</taxon>
        <taxon>Fungi</taxon>
        <taxon>Dikarya</taxon>
        <taxon>Ascomycota</taxon>
        <taxon>Pezizomycotina</taxon>
        <taxon>Leotiomycetes</taxon>
        <taxon>Helotiales</taxon>
        <taxon>Hyaloscyphaceae</taxon>
        <taxon>Hyaloscypha</taxon>
        <taxon>Hyaloscypha bicolor</taxon>
    </lineage>
</organism>